<dbReference type="AlphaFoldDB" id="A0A3R8S518"/>
<dbReference type="InterPro" id="IPR036520">
    <property type="entry name" value="UPF0759_sf"/>
</dbReference>
<protein>
    <submittedName>
        <fullName evidence="2">DUF72 domain-containing protein</fullName>
    </submittedName>
</protein>
<dbReference type="Pfam" id="PF01904">
    <property type="entry name" value="DUF72"/>
    <property type="match status" value="1"/>
</dbReference>
<dbReference type="PANTHER" id="PTHR30348">
    <property type="entry name" value="UNCHARACTERIZED PROTEIN YECE"/>
    <property type="match status" value="1"/>
</dbReference>
<keyword evidence="3" id="KW-1185">Reference proteome</keyword>
<evidence type="ECO:0000256" key="1">
    <source>
        <dbReference type="SAM" id="MobiDB-lite"/>
    </source>
</evidence>
<reference evidence="2 3" key="1">
    <citation type="submission" date="2018-12" db="EMBL/GenBank/DDBJ databases">
        <title>The whole draft genome of Aquabacterium sp. SJQ9.</title>
        <authorList>
            <person name="Sun L."/>
            <person name="Gao X."/>
            <person name="Chen W."/>
            <person name="Huang K."/>
        </authorList>
    </citation>
    <scope>NUCLEOTIDE SEQUENCE [LARGE SCALE GENOMIC DNA]</scope>
    <source>
        <strain evidence="2 3">SJQ9</strain>
    </source>
</reference>
<dbReference type="Proteomes" id="UP000269265">
    <property type="component" value="Unassembled WGS sequence"/>
</dbReference>
<feature type="region of interest" description="Disordered" evidence="1">
    <location>
        <begin position="1"/>
        <end position="43"/>
    </location>
</feature>
<dbReference type="Gene3D" id="3.20.20.410">
    <property type="entry name" value="Protein of unknown function UPF0759"/>
    <property type="match status" value="1"/>
</dbReference>
<accession>A0A3R8S518</accession>
<dbReference type="InterPro" id="IPR002763">
    <property type="entry name" value="DUF72"/>
</dbReference>
<dbReference type="PANTHER" id="PTHR30348:SF4">
    <property type="entry name" value="DUF72 DOMAIN-CONTAINING PROTEIN"/>
    <property type="match status" value="1"/>
</dbReference>
<gene>
    <name evidence="2" type="ORF">EIP75_05445</name>
</gene>
<evidence type="ECO:0000313" key="3">
    <source>
        <dbReference type="Proteomes" id="UP000269265"/>
    </source>
</evidence>
<comment type="caution">
    <text evidence="2">The sequence shown here is derived from an EMBL/GenBank/DDBJ whole genome shotgun (WGS) entry which is preliminary data.</text>
</comment>
<proteinExistence type="predicted"/>
<dbReference type="SUPFAM" id="SSF117396">
    <property type="entry name" value="TM1631-like"/>
    <property type="match status" value="1"/>
</dbReference>
<evidence type="ECO:0000313" key="2">
    <source>
        <dbReference type="EMBL" id="RRS05636.1"/>
    </source>
</evidence>
<dbReference type="EMBL" id="RSED01000003">
    <property type="protein sequence ID" value="RRS05636.1"/>
    <property type="molecule type" value="Genomic_DNA"/>
</dbReference>
<organism evidence="2 3">
    <name type="scientific">Aquabacterium soli</name>
    <dbReference type="NCBI Taxonomy" id="2493092"/>
    <lineage>
        <taxon>Bacteria</taxon>
        <taxon>Pseudomonadati</taxon>
        <taxon>Pseudomonadota</taxon>
        <taxon>Betaproteobacteria</taxon>
        <taxon>Burkholderiales</taxon>
        <taxon>Aquabacterium</taxon>
    </lineage>
</organism>
<dbReference type="OrthoDB" id="9780310at2"/>
<sequence>MQDDLFQQDPTEPSGAQEAVPQPRTEGPRKRPLSGVRPAAQTPEIQHLGTALPRGLRLGTSSWTYPGWSGLLWDGEFSEPALSKHGLAAYTEHPLLRTVSLDRSFYRPLTAAQYARYAAQVPDDFRFIVKAPSLVTDALVRGEDGRGMQLNPVFLDPTLAVQEYVQPVLDGLGRKLGVLLFQLSPLPPQWLNRLPEVWARLDDMIKALPRLAPEAPDAVIAIEVRDPQFITPEFAELLKRMGATYCLSLHPKLPPIERQLPLLRRLWPGPLVCRWHLHRKHGPFGYAEAEKIYAPFHALADPDSDTRHALAKVIRATTAHGQSAFVTISNNAEGCAPLSIQAMAQAIVYPA</sequence>
<name>A0A3R8S518_9BURK</name>
<dbReference type="RefSeq" id="WP_125242204.1">
    <property type="nucleotide sequence ID" value="NZ_RSED01000003.1"/>
</dbReference>